<protein>
    <submittedName>
        <fullName evidence="1">Uncharacterized protein</fullName>
    </submittedName>
</protein>
<gene>
    <name evidence="1" type="ORF">J5X75_41740</name>
</gene>
<dbReference type="EMBL" id="JAGFNS010000051">
    <property type="protein sequence ID" value="MBO3744038.1"/>
    <property type="molecule type" value="Genomic_DNA"/>
</dbReference>
<evidence type="ECO:0000313" key="1">
    <source>
        <dbReference type="EMBL" id="MBO3744038.1"/>
    </source>
</evidence>
<name>A0ABS3UZM0_9ACTN</name>
<sequence>METLACGHAGFAGGSRVCPHLMRPAEKRDAEYAAIVNDYGRTGHVIDDGY</sequence>
<reference evidence="1 2" key="1">
    <citation type="submission" date="2021-03" db="EMBL/GenBank/DDBJ databases">
        <title>Actinoplanes flavus sp. nov., a novel actinomycete isolated from Coconut Palm rhizosphere soil.</title>
        <authorList>
            <person name="Luo X."/>
        </authorList>
    </citation>
    <scope>NUCLEOTIDE SEQUENCE [LARGE SCALE GENOMIC DNA]</scope>
    <source>
        <strain evidence="1 2">NEAU-H7</strain>
    </source>
</reference>
<dbReference type="Proteomes" id="UP000679690">
    <property type="component" value="Unassembled WGS sequence"/>
</dbReference>
<comment type="caution">
    <text evidence="1">The sequence shown here is derived from an EMBL/GenBank/DDBJ whole genome shotgun (WGS) entry which is preliminary data.</text>
</comment>
<proteinExistence type="predicted"/>
<keyword evidence="2" id="KW-1185">Reference proteome</keyword>
<accession>A0ABS3UZM0</accession>
<dbReference type="RefSeq" id="WP_208473278.1">
    <property type="nucleotide sequence ID" value="NZ_JAGFNS010000051.1"/>
</dbReference>
<organism evidence="1 2">
    <name type="scientific">Actinoplanes flavus</name>
    <dbReference type="NCBI Taxonomy" id="2820290"/>
    <lineage>
        <taxon>Bacteria</taxon>
        <taxon>Bacillati</taxon>
        <taxon>Actinomycetota</taxon>
        <taxon>Actinomycetes</taxon>
        <taxon>Micromonosporales</taxon>
        <taxon>Micromonosporaceae</taxon>
        <taxon>Actinoplanes</taxon>
    </lineage>
</organism>
<evidence type="ECO:0000313" key="2">
    <source>
        <dbReference type="Proteomes" id="UP000679690"/>
    </source>
</evidence>